<gene>
    <name evidence="1" type="ORF">WKI67_17170</name>
</gene>
<name>A0ACC6PUQ3_9ACTN</name>
<reference evidence="1" key="1">
    <citation type="submission" date="2024-03" db="EMBL/GenBank/DDBJ databases">
        <title>Novel Streptomyces species of biotechnological and ecological value are a feature of Machair soil.</title>
        <authorList>
            <person name="Prole J.R."/>
            <person name="Goodfellow M."/>
            <person name="Allenby N."/>
            <person name="Ward A.C."/>
        </authorList>
    </citation>
    <scope>NUCLEOTIDE SEQUENCE</scope>
    <source>
        <strain evidence="1">MS2.AVA.5</strain>
    </source>
</reference>
<dbReference type="Proteomes" id="UP001377168">
    <property type="component" value="Unassembled WGS sequence"/>
</dbReference>
<comment type="caution">
    <text evidence="1">The sequence shown here is derived from an EMBL/GenBank/DDBJ whole genome shotgun (WGS) entry which is preliminary data.</text>
</comment>
<dbReference type="EMBL" id="JBBKAJ010000022">
    <property type="protein sequence ID" value="MEJ8635117.1"/>
    <property type="molecule type" value="Genomic_DNA"/>
</dbReference>
<protein>
    <submittedName>
        <fullName evidence="1">Uncharacterized protein</fullName>
    </submittedName>
</protein>
<keyword evidence="2" id="KW-1185">Reference proteome</keyword>
<evidence type="ECO:0000313" key="1">
    <source>
        <dbReference type="EMBL" id="MEJ8635117.1"/>
    </source>
</evidence>
<accession>A0ACC6PUQ3</accession>
<organism evidence="1 2">
    <name type="scientific">Streptomyces achmelvichensis</name>
    <dbReference type="NCBI Taxonomy" id="3134111"/>
    <lineage>
        <taxon>Bacteria</taxon>
        <taxon>Bacillati</taxon>
        <taxon>Actinomycetota</taxon>
        <taxon>Actinomycetes</taxon>
        <taxon>Kitasatosporales</taxon>
        <taxon>Streptomycetaceae</taxon>
        <taxon>Streptomyces</taxon>
    </lineage>
</organism>
<sequence length="114" mass="11665">MAVGALSLAGPGTQSAEAVASGCSGRAQKTVRFPGGELRVYKNRNYACAMTIASNPGARRAMSVSLQARGGRAAVDRGTFTRQAGPVTVHALNRCVRATGAIAGVSRSTGWILC</sequence>
<evidence type="ECO:0000313" key="2">
    <source>
        <dbReference type="Proteomes" id="UP001377168"/>
    </source>
</evidence>
<proteinExistence type="predicted"/>